<evidence type="ECO:0000313" key="3">
    <source>
        <dbReference type="Proteomes" id="UP001211907"/>
    </source>
</evidence>
<reference evidence="2" key="1">
    <citation type="submission" date="2020-05" db="EMBL/GenBank/DDBJ databases">
        <title>Phylogenomic resolution of chytrid fungi.</title>
        <authorList>
            <person name="Stajich J.E."/>
            <person name="Amses K."/>
            <person name="Simmons R."/>
            <person name="Seto K."/>
            <person name="Myers J."/>
            <person name="Bonds A."/>
            <person name="Quandt C.A."/>
            <person name="Barry K."/>
            <person name="Liu P."/>
            <person name="Grigoriev I."/>
            <person name="Longcore J.E."/>
            <person name="James T.Y."/>
        </authorList>
    </citation>
    <scope>NUCLEOTIDE SEQUENCE</scope>
    <source>
        <strain evidence="2">JEL0513</strain>
    </source>
</reference>
<dbReference type="PANTHER" id="PTHR11106">
    <property type="entry name" value="GANGLIOSIDE INDUCED DIFFERENTIATION ASSOCIATED PROTEIN 2-RELATED"/>
    <property type="match status" value="1"/>
</dbReference>
<feature type="domain" description="Macro" evidence="1">
    <location>
        <begin position="137"/>
        <end position="310"/>
    </location>
</feature>
<dbReference type="AlphaFoldDB" id="A0AAD5T6E1"/>
<dbReference type="PANTHER" id="PTHR11106:SF27">
    <property type="entry name" value="MACRO DOMAIN-CONTAINING PROTEIN"/>
    <property type="match status" value="1"/>
</dbReference>
<dbReference type="Proteomes" id="UP001211907">
    <property type="component" value="Unassembled WGS sequence"/>
</dbReference>
<comment type="caution">
    <text evidence="2">The sequence shown here is derived from an EMBL/GenBank/DDBJ whole genome shotgun (WGS) entry which is preliminary data.</text>
</comment>
<dbReference type="InterPro" id="IPR002589">
    <property type="entry name" value="Macro_dom"/>
</dbReference>
<dbReference type="SUPFAM" id="SSF81383">
    <property type="entry name" value="F-box domain"/>
    <property type="match status" value="1"/>
</dbReference>
<dbReference type="InterPro" id="IPR043472">
    <property type="entry name" value="Macro_dom-like"/>
</dbReference>
<gene>
    <name evidence="2" type="ORF">HK100_004501</name>
</gene>
<evidence type="ECO:0000259" key="1">
    <source>
        <dbReference type="PROSITE" id="PS51154"/>
    </source>
</evidence>
<keyword evidence="3" id="KW-1185">Reference proteome</keyword>
<dbReference type="PROSITE" id="PS51154">
    <property type="entry name" value="MACRO"/>
    <property type="match status" value="1"/>
</dbReference>
<dbReference type="InterPro" id="IPR036047">
    <property type="entry name" value="F-box-like_dom_sf"/>
</dbReference>
<dbReference type="EMBL" id="JADGJH010000221">
    <property type="protein sequence ID" value="KAJ3133286.1"/>
    <property type="molecule type" value="Genomic_DNA"/>
</dbReference>
<organism evidence="2 3">
    <name type="scientific">Physocladia obscura</name>
    <dbReference type="NCBI Taxonomy" id="109957"/>
    <lineage>
        <taxon>Eukaryota</taxon>
        <taxon>Fungi</taxon>
        <taxon>Fungi incertae sedis</taxon>
        <taxon>Chytridiomycota</taxon>
        <taxon>Chytridiomycota incertae sedis</taxon>
        <taxon>Chytridiomycetes</taxon>
        <taxon>Chytridiales</taxon>
        <taxon>Chytriomycetaceae</taxon>
        <taxon>Physocladia</taxon>
    </lineage>
</organism>
<protein>
    <recommendedName>
        <fullName evidence="1">Macro domain-containing protein</fullName>
    </recommendedName>
</protein>
<name>A0AAD5T6E1_9FUNG</name>
<accession>A0AAD5T6E1</accession>
<evidence type="ECO:0000313" key="2">
    <source>
        <dbReference type="EMBL" id="KAJ3133286.1"/>
    </source>
</evidence>
<dbReference type="Pfam" id="PF01661">
    <property type="entry name" value="Macro"/>
    <property type="match status" value="1"/>
</dbReference>
<proteinExistence type="predicted"/>
<dbReference type="Gene3D" id="3.40.220.10">
    <property type="entry name" value="Leucine Aminopeptidase, subunit E, domain 1"/>
    <property type="match status" value="1"/>
</dbReference>
<sequence length="431" mass="49761">MNNKAALDAKSSQFSHIGILGITFKVDHVLHLQRTSHTRVSDALDMSNSIPGMPDPFNINCLQEQGFMPPVHIMWILAPFDQPIEFHSTEQLDEKDKNKWKNILDVNLEKISHFQHLKELVPRIFRHGCYNTLAFGGKKMTRFSSLRDKIQIRKGDITEVYTISIVYPSRKFQHMSISLLDKAICDAISCFGEKEWEKVKNCEIGQCVITLALKSNFSYIIHLAYSDDPYDISILESCYQSCFKTAFAKNLKSIKFPRITTVDAYFEARIALEVTKTFLENHADQFEQVVFCVHSDQDLIAYNEIANDIFSVKANDEIQSSIVHEATVKPGNPIFARIGILNLDICLQIVQYIDDCRNMLQLFSLNRHWHVLGKQIWKHKCRKEGFASIPGLEEDLLSQDSVIDWQKISRRRVNDCINWIVEQVLQFENQK</sequence>
<dbReference type="SUPFAM" id="SSF52949">
    <property type="entry name" value="Macro domain-like"/>
    <property type="match status" value="1"/>
</dbReference>